<dbReference type="OrthoDB" id="41532at2759"/>
<dbReference type="OMA" id="YKIPDTH"/>
<keyword evidence="1" id="KW-0808">Transferase</keyword>
<dbReference type="Gene3D" id="3.40.630.30">
    <property type="match status" value="1"/>
</dbReference>
<evidence type="ECO:0000313" key="4">
    <source>
        <dbReference type="Proteomes" id="UP000085678"/>
    </source>
</evidence>
<keyword evidence="2" id="KW-0812">Transmembrane</keyword>
<dbReference type="AlphaFoldDB" id="A0A1S3JNB2"/>
<dbReference type="GeneID" id="106174736"/>
<protein>
    <submittedName>
        <fullName evidence="5">N-acetyltransferase 8</fullName>
    </submittedName>
</protein>
<dbReference type="STRING" id="7574.A0A1S3JNB2"/>
<keyword evidence="2" id="KW-1133">Transmembrane helix</keyword>
<evidence type="ECO:0000256" key="1">
    <source>
        <dbReference type="ARBA" id="ARBA00022679"/>
    </source>
</evidence>
<evidence type="ECO:0000256" key="2">
    <source>
        <dbReference type="SAM" id="Phobius"/>
    </source>
</evidence>
<dbReference type="Pfam" id="PF00583">
    <property type="entry name" value="Acetyltransf_1"/>
    <property type="match status" value="1"/>
</dbReference>
<organism evidence="4 5">
    <name type="scientific">Lingula anatina</name>
    <name type="common">Brachiopod</name>
    <name type="synonym">Lingula unguis</name>
    <dbReference type="NCBI Taxonomy" id="7574"/>
    <lineage>
        <taxon>Eukaryota</taxon>
        <taxon>Metazoa</taxon>
        <taxon>Spiralia</taxon>
        <taxon>Lophotrochozoa</taxon>
        <taxon>Brachiopoda</taxon>
        <taxon>Linguliformea</taxon>
        <taxon>Lingulata</taxon>
        <taxon>Lingulida</taxon>
        <taxon>Linguloidea</taxon>
        <taxon>Lingulidae</taxon>
        <taxon>Lingula</taxon>
    </lineage>
</organism>
<dbReference type="SUPFAM" id="SSF55729">
    <property type="entry name" value="Acyl-CoA N-acyltransferases (Nat)"/>
    <property type="match status" value="1"/>
</dbReference>
<dbReference type="InterPro" id="IPR016181">
    <property type="entry name" value="Acyl_CoA_acyltransferase"/>
</dbReference>
<dbReference type="GO" id="GO:0008080">
    <property type="term" value="F:N-acetyltransferase activity"/>
    <property type="evidence" value="ECO:0007669"/>
    <property type="project" value="InterPro"/>
</dbReference>
<feature type="transmembrane region" description="Helical" evidence="2">
    <location>
        <begin position="62"/>
        <end position="86"/>
    </location>
</feature>
<sequence length="249" mass="28640">MLGTLNSDKETLHRREPFRNDVVDSHSQDDFTIREIRETESSHVSKIIKTALITKHVLSRRLYIYFITSKATLCYILLIATILHFGFRTASFATAIVIATTVLSVHFLVGSLWIIRQKNNRYPDMNDPYLYYATKEGNSFWIIEQKGKIIGTGAVLKKSPSCGEVNHMFVDSACRGRGFGRRLLETAINYCREYGYSTVALSSDETRFEARALYKKYGFKKVSEKHFGFMLPFVYLRSDLFELPLAQTE</sequence>
<proteinExistence type="predicted"/>
<dbReference type="PANTHER" id="PTHR13947:SF37">
    <property type="entry name" value="LD18367P"/>
    <property type="match status" value="1"/>
</dbReference>
<dbReference type="KEGG" id="lak:106174736"/>
<evidence type="ECO:0000313" key="5">
    <source>
        <dbReference type="RefSeq" id="XP_013411863.1"/>
    </source>
</evidence>
<feature type="domain" description="N-acetyltransferase" evidence="3">
    <location>
        <begin position="100"/>
        <end position="246"/>
    </location>
</feature>
<dbReference type="PROSITE" id="PS51186">
    <property type="entry name" value="GNAT"/>
    <property type="match status" value="1"/>
</dbReference>
<evidence type="ECO:0000259" key="3">
    <source>
        <dbReference type="PROSITE" id="PS51186"/>
    </source>
</evidence>
<dbReference type="InterPro" id="IPR050769">
    <property type="entry name" value="NAT_camello-type"/>
</dbReference>
<dbReference type="InterPro" id="IPR000182">
    <property type="entry name" value="GNAT_dom"/>
</dbReference>
<name>A0A1S3JNB2_LINAN</name>
<keyword evidence="4" id="KW-1185">Reference proteome</keyword>
<reference evidence="5" key="1">
    <citation type="submission" date="2025-08" db="UniProtKB">
        <authorList>
            <consortium name="RefSeq"/>
        </authorList>
    </citation>
    <scope>IDENTIFICATION</scope>
    <source>
        <tissue evidence="5">Gonads</tissue>
    </source>
</reference>
<feature type="transmembrane region" description="Helical" evidence="2">
    <location>
        <begin position="92"/>
        <end position="115"/>
    </location>
</feature>
<dbReference type="Proteomes" id="UP000085678">
    <property type="component" value="Unplaced"/>
</dbReference>
<accession>A0A1S3JNB2</accession>
<gene>
    <name evidence="5" type="primary">LOC106174736</name>
</gene>
<dbReference type="CDD" id="cd04301">
    <property type="entry name" value="NAT_SF"/>
    <property type="match status" value="1"/>
</dbReference>
<dbReference type="InParanoid" id="A0A1S3JNB2"/>
<keyword evidence="2" id="KW-0472">Membrane</keyword>
<dbReference type="RefSeq" id="XP_013411863.1">
    <property type="nucleotide sequence ID" value="XM_013556409.1"/>
</dbReference>
<dbReference type="PANTHER" id="PTHR13947">
    <property type="entry name" value="GNAT FAMILY N-ACETYLTRANSFERASE"/>
    <property type="match status" value="1"/>
</dbReference>